<feature type="transmembrane region" description="Helical" evidence="2">
    <location>
        <begin position="88"/>
        <end position="106"/>
    </location>
</feature>
<reference evidence="3 4" key="1">
    <citation type="submission" date="2022-01" db="EMBL/GenBank/DDBJ databases">
        <title>Flavihumibacter sp. nov., isolated from sediment of a river.</title>
        <authorList>
            <person name="Liu H."/>
        </authorList>
    </citation>
    <scope>NUCLEOTIDE SEQUENCE [LARGE SCALE GENOMIC DNA]</scope>
    <source>
        <strain evidence="3 4">RY-1</strain>
    </source>
</reference>
<evidence type="ECO:0000313" key="4">
    <source>
        <dbReference type="Proteomes" id="UP001200145"/>
    </source>
</evidence>
<proteinExistence type="predicted"/>
<keyword evidence="1" id="KW-0175">Coiled coil</keyword>
<feature type="coiled-coil region" evidence="1">
    <location>
        <begin position="114"/>
        <end position="171"/>
    </location>
</feature>
<keyword evidence="2" id="KW-1133">Transmembrane helix</keyword>
<dbReference type="EMBL" id="JAKEVY010000001">
    <property type="protein sequence ID" value="MCF1713740.1"/>
    <property type="molecule type" value="Genomic_DNA"/>
</dbReference>
<dbReference type="RefSeq" id="WP_234864268.1">
    <property type="nucleotide sequence ID" value="NZ_JAKEVY010000001.1"/>
</dbReference>
<feature type="transmembrane region" description="Helical" evidence="2">
    <location>
        <begin position="312"/>
        <end position="335"/>
    </location>
</feature>
<evidence type="ECO:0000256" key="1">
    <source>
        <dbReference type="SAM" id="Coils"/>
    </source>
</evidence>
<accession>A0ABS9BEJ4</accession>
<dbReference type="InterPro" id="IPR022134">
    <property type="entry name" value="DUF3667"/>
</dbReference>
<gene>
    <name evidence="3" type="ORF">L0U88_03735</name>
</gene>
<evidence type="ECO:0000256" key="2">
    <source>
        <dbReference type="SAM" id="Phobius"/>
    </source>
</evidence>
<evidence type="ECO:0000313" key="3">
    <source>
        <dbReference type="EMBL" id="MCF1713740.1"/>
    </source>
</evidence>
<keyword evidence="2" id="KW-0472">Membrane</keyword>
<keyword evidence="2" id="KW-0812">Transmembrane</keyword>
<sequence length="409" mass="47081">MSHYKERTEKNCLNCGTEVAGHYCQQCGQENIIARESFWSLLTHFVYDITHFDSKFFGTMSQLLTKPGKLSLEYIQGKRNSQLNPIRMYVFTSAFFFIIFFTMYNAENIGKSDSDKKKEKLESLKLARDVVQEKPLLSANEVERETAQRVLAGLEKDIQTIEKEISDKKIADSIRSEKGQEILDTLEKEGIKVPGDLKIDQEDQGLNINMSTDSSNDAFSSSNYESLEAYRRMQEALPKDKKDSWIKKIFVTKIIAASETGKLKGERAYLQSFLNNLFHSFPKMLFASLPLFAWFLQLLYGRRKDLFYSDHAIFTIHTYCATFIFLLGSFALGALQDYTEWGIINLLQVIITIAVYLYLYKGMRRFYGESRKKTLLKFILLNILSFFMMMVLLVIFTAISAAQAINPGH</sequence>
<feature type="transmembrane region" description="Helical" evidence="2">
    <location>
        <begin position="379"/>
        <end position="405"/>
    </location>
</feature>
<feature type="transmembrane region" description="Helical" evidence="2">
    <location>
        <begin position="281"/>
        <end position="300"/>
    </location>
</feature>
<feature type="transmembrane region" description="Helical" evidence="2">
    <location>
        <begin position="341"/>
        <end position="359"/>
    </location>
</feature>
<name>A0ABS9BEJ4_9BACT</name>
<keyword evidence="4" id="KW-1185">Reference proteome</keyword>
<comment type="caution">
    <text evidence="3">The sequence shown here is derived from an EMBL/GenBank/DDBJ whole genome shotgun (WGS) entry which is preliminary data.</text>
</comment>
<dbReference type="Pfam" id="PF12412">
    <property type="entry name" value="DUF3667"/>
    <property type="match status" value="1"/>
</dbReference>
<dbReference type="Proteomes" id="UP001200145">
    <property type="component" value="Unassembled WGS sequence"/>
</dbReference>
<organism evidence="3 4">
    <name type="scientific">Flavihumibacter fluminis</name>
    <dbReference type="NCBI Taxonomy" id="2909236"/>
    <lineage>
        <taxon>Bacteria</taxon>
        <taxon>Pseudomonadati</taxon>
        <taxon>Bacteroidota</taxon>
        <taxon>Chitinophagia</taxon>
        <taxon>Chitinophagales</taxon>
        <taxon>Chitinophagaceae</taxon>
        <taxon>Flavihumibacter</taxon>
    </lineage>
</organism>
<protein>
    <submittedName>
        <fullName evidence="3">DUF3667 domain-containing protein</fullName>
    </submittedName>
</protein>